<dbReference type="InterPro" id="IPR032781">
    <property type="entry name" value="ABC_tran_Xtn"/>
</dbReference>
<evidence type="ECO:0000256" key="2">
    <source>
        <dbReference type="ARBA" id="ARBA00022741"/>
    </source>
</evidence>
<dbReference type="SUPFAM" id="SSF52540">
    <property type="entry name" value="P-loop containing nucleoside triphosphate hydrolases"/>
    <property type="match status" value="2"/>
</dbReference>
<keyword evidence="3" id="KW-0067">ATP-binding</keyword>
<dbReference type="RefSeq" id="WP_058532149.1">
    <property type="nucleotide sequence ID" value="NZ_CAAAIN010000002.1"/>
</dbReference>
<dbReference type="SMART" id="SM00382">
    <property type="entry name" value="AAA"/>
    <property type="match status" value="2"/>
</dbReference>
<keyword evidence="9" id="KW-1185">Reference proteome</keyword>
<dbReference type="FunFam" id="3.40.50.300:FF:000011">
    <property type="entry name" value="Putative ABC transporter ATP-binding component"/>
    <property type="match status" value="1"/>
</dbReference>
<dbReference type="InterPro" id="IPR017871">
    <property type="entry name" value="ABC_transporter-like_CS"/>
</dbReference>
<sequence length="613" mass="68791">MLTLRQITLSRGNKVLLQNASVTLYEKQKVGLVGNNGCGKSSLFSLLLGQLGHDSGEWFLNPHTRISHLSQQIPDSTEAALDFVLAGDDGYLNLQKRLQEAEASGNHEAVLDCHTRLNETGGYSKPSQAAAIMSGLGFKPSEQQHPVNSFSGGWRMRLSLARCLMKPADLLLLDEPTNHLDMEAIFWLEKWLKQSPSSILLISHDREFLDAFVSHILHIENQTLSLYSGNYSRFEQTRAQQLALQQIMYERQQQKISHMMAYVNRFRAKASKAKQAQSRLNAIAKMDIVAQAQVDSPFSFEFYPCPRAGNPLLNCVQVAAGYDPGRPILKRLNLILNPGDRIALLGPNGEGKSTFIKTLTGGLPVLAGDIHRSPHLKIGYYAQHQLDELDDKASPLQTIQALSPDAREQAIRDYLGGFNFIGDMAVNPITHFSGGEKARLALAKLVWQKPNLLLLDEPTNHLDLGMRAAIEIALQSYEGALILISHDRHLLKTTVDDFYLVYQQQVQGFKGDLDDYYQWLQTKDSQKETPSANNANQYKEKRSLQNRMKKLEQLIESRQTQLSALEQALADVSLYEPDQQNKLNTLLAEQHQQREALAEAEEEWLAIVSSLEE</sequence>
<dbReference type="InterPro" id="IPR037118">
    <property type="entry name" value="Val-tRNA_synth_C_sf"/>
</dbReference>
<evidence type="ECO:0000256" key="6">
    <source>
        <dbReference type="SAM" id="Coils"/>
    </source>
</evidence>
<dbReference type="OrthoDB" id="9808609at2"/>
<dbReference type="PROSITE" id="PS50893">
    <property type="entry name" value="ABC_TRANSPORTER_2"/>
    <property type="match status" value="2"/>
</dbReference>
<dbReference type="Pfam" id="PF00005">
    <property type="entry name" value="ABC_tran"/>
    <property type="match status" value="2"/>
</dbReference>
<keyword evidence="1" id="KW-0677">Repeat</keyword>
<dbReference type="STRING" id="458.Lrub_2179"/>
<feature type="coiled-coil region" evidence="6">
    <location>
        <begin position="534"/>
        <end position="603"/>
    </location>
</feature>
<keyword evidence="2" id="KW-0547">Nucleotide-binding</keyword>
<dbReference type="Gene3D" id="1.10.287.380">
    <property type="entry name" value="Valyl-tRNA synthetase, C-terminal domain"/>
    <property type="match status" value="1"/>
</dbReference>
<evidence type="ECO:0000256" key="4">
    <source>
        <dbReference type="ARBA" id="ARBA00061571"/>
    </source>
</evidence>
<evidence type="ECO:0000256" key="5">
    <source>
        <dbReference type="ARBA" id="ARBA00069073"/>
    </source>
</evidence>
<dbReference type="PANTHER" id="PTHR19211:SF14">
    <property type="entry name" value="ATP-BINDING CASSETTE SUB-FAMILY F MEMBER 1"/>
    <property type="match status" value="1"/>
</dbReference>
<name>A0A0W0XRW9_9GAMM</name>
<comment type="caution">
    <text evidence="8">The sequence shown here is derived from an EMBL/GenBank/DDBJ whole genome shotgun (WGS) entry which is preliminary data.</text>
</comment>
<dbReference type="GO" id="GO:0016887">
    <property type="term" value="F:ATP hydrolysis activity"/>
    <property type="evidence" value="ECO:0007669"/>
    <property type="project" value="InterPro"/>
</dbReference>
<dbReference type="InterPro" id="IPR027417">
    <property type="entry name" value="P-loop_NTPase"/>
</dbReference>
<dbReference type="Pfam" id="PF12848">
    <property type="entry name" value="ABC_tran_Xtn"/>
    <property type="match status" value="1"/>
</dbReference>
<protein>
    <recommendedName>
        <fullName evidence="5">Probable ATP-binding protein YheS</fullName>
    </recommendedName>
</protein>
<evidence type="ECO:0000259" key="7">
    <source>
        <dbReference type="PROSITE" id="PS50893"/>
    </source>
</evidence>
<comment type="similarity">
    <text evidence="4">Belongs to the ABC transporter superfamily. ABCF family. YheS subfamily.</text>
</comment>
<evidence type="ECO:0000256" key="3">
    <source>
        <dbReference type="ARBA" id="ARBA00022840"/>
    </source>
</evidence>
<accession>A0A0W0XRW9</accession>
<dbReference type="GO" id="GO:0005524">
    <property type="term" value="F:ATP binding"/>
    <property type="evidence" value="ECO:0007669"/>
    <property type="project" value="UniProtKB-KW"/>
</dbReference>
<dbReference type="InterPro" id="IPR050611">
    <property type="entry name" value="ABCF"/>
</dbReference>
<feature type="domain" description="ABC transporter" evidence="7">
    <location>
        <begin position="313"/>
        <end position="529"/>
    </location>
</feature>
<dbReference type="CDD" id="cd03221">
    <property type="entry name" value="ABCF_EF-3"/>
    <property type="match status" value="2"/>
</dbReference>
<evidence type="ECO:0000313" key="9">
    <source>
        <dbReference type="Proteomes" id="UP000054608"/>
    </source>
</evidence>
<dbReference type="InterPro" id="IPR003593">
    <property type="entry name" value="AAA+_ATPase"/>
</dbReference>
<proteinExistence type="inferred from homology"/>
<dbReference type="InterPro" id="IPR003439">
    <property type="entry name" value="ABC_transporter-like_ATP-bd"/>
</dbReference>
<dbReference type="AlphaFoldDB" id="A0A0W0XRW9"/>
<dbReference type="PATRIC" id="fig|458.5.peg.2269"/>
<reference evidence="8 9" key="1">
    <citation type="submission" date="2015-11" db="EMBL/GenBank/DDBJ databases">
        <title>Genomic analysis of 38 Legionella species identifies large and diverse effector repertoires.</title>
        <authorList>
            <person name="Burstein D."/>
            <person name="Amaro F."/>
            <person name="Zusman T."/>
            <person name="Lifshitz Z."/>
            <person name="Cohen O."/>
            <person name="Gilbert J.A."/>
            <person name="Pupko T."/>
            <person name="Shuman H.A."/>
            <person name="Segal G."/>
        </authorList>
    </citation>
    <scope>NUCLEOTIDE SEQUENCE [LARGE SCALE GENOMIC DNA]</scope>
    <source>
        <strain evidence="8 9">WA-270A-C2</strain>
    </source>
</reference>
<organism evidence="8 9">
    <name type="scientific">Legionella rubrilucens</name>
    <dbReference type="NCBI Taxonomy" id="458"/>
    <lineage>
        <taxon>Bacteria</taxon>
        <taxon>Pseudomonadati</taxon>
        <taxon>Pseudomonadota</taxon>
        <taxon>Gammaproteobacteria</taxon>
        <taxon>Legionellales</taxon>
        <taxon>Legionellaceae</taxon>
        <taxon>Legionella</taxon>
    </lineage>
</organism>
<feature type="domain" description="ABC transporter" evidence="7">
    <location>
        <begin position="2"/>
        <end position="246"/>
    </location>
</feature>
<dbReference type="FunFam" id="3.40.50.300:FF:002053">
    <property type="entry name" value="ABC transporter ATP-binding protein"/>
    <property type="match status" value="1"/>
</dbReference>
<keyword evidence="6" id="KW-0175">Coiled coil</keyword>
<dbReference type="Proteomes" id="UP000054608">
    <property type="component" value="Unassembled WGS sequence"/>
</dbReference>
<evidence type="ECO:0000313" key="8">
    <source>
        <dbReference type="EMBL" id="KTD47257.1"/>
    </source>
</evidence>
<dbReference type="EMBL" id="LNYT01000020">
    <property type="protein sequence ID" value="KTD47257.1"/>
    <property type="molecule type" value="Genomic_DNA"/>
</dbReference>
<dbReference type="PANTHER" id="PTHR19211">
    <property type="entry name" value="ATP-BINDING TRANSPORT PROTEIN-RELATED"/>
    <property type="match status" value="1"/>
</dbReference>
<dbReference type="Gene3D" id="3.40.50.300">
    <property type="entry name" value="P-loop containing nucleotide triphosphate hydrolases"/>
    <property type="match status" value="2"/>
</dbReference>
<evidence type="ECO:0000256" key="1">
    <source>
        <dbReference type="ARBA" id="ARBA00022737"/>
    </source>
</evidence>
<gene>
    <name evidence="8" type="ORF">Lrub_2179</name>
</gene>
<dbReference type="PROSITE" id="PS00211">
    <property type="entry name" value="ABC_TRANSPORTER_1"/>
    <property type="match status" value="2"/>
</dbReference>